<evidence type="ECO:0000256" key="2">
    <source>
        <dbReference type="ARBA" id="ARBA00022801"/>
    </source>
</evidence>
<proteinExistence type="inferred from homology"/>
<dbReference type="RefSeq" id="WP_316026050.1">
    <property type="nucleotide sequence ID" value="NZ_JAWDIO010000002.1"/>
</dbReference>
<dbReference type="CDD" id="cd16031">
    <property type="entry name" value="G6S_like"/>
    <property type="match status" value="1"/>
</dbReference>
<organism evidence="5 6">
    <name type="scientific">Paraglaciecola aquimarina</name>
    <dbReference type="NCBI Taxonomy" id="1235557"/>
    <lineage>
        <taxon>Bacteria</taxon>
        <taxon>Pseudomonadati</taxon>
        <taxon>Pseudomonadota</taxon>
        <taxon>Gammaproteobacteria</taxon>
        <taxon>Alteromonadales</taxon>
        <taxon>Alteromonadaceae</taxon>
        <taxon>Paraglaciecola</taxon>
    </lineage>
</organism>
<comment type="caution">
    <text evidence="5">The sequence shown here is derived from an EMBL/GenBank/DDBJ whole genome shotgun (WGS) entry which is preliminary data.</text>
</comment>
<evidence type="ECO:0000313" key="6">
    <source>
        <dbReference type="Proteomes" id="UP001247805"/>
    </source>
</evidence>
<dbReference type="Proteomes" id="UP001247805">
    <property type="component" value="Unassembled WGS sequence"/>
</dbReference>
<dbReference type="PANTHER" id="PTHR42693">
    <property type="entry name" value="ARYLSULFATASE FAMILY MEMBER"/>
    <property type="match status" value="1"/>
</dbReference>
<comment type="similarity">
    <text evidence="1">Belongs to the sulfatase family.</text>
</comment>
<dbReference type="EMBL" id="JAWDIO010000002">
    <property type="protein sequence ID" value="MDU0354453.1"/>
    <property type="molecule type" value="Genomic_DNA"/>
</dbReference>
<evidence type="ECO:0000313" key="5">
    <source>
        <dbReference type="EMBL" id="MDU0354453.1"/>
    </source>
</evidence>
<dbReference type="InterPro" id="IPR050738">
    <property type="entry name" value="Sulfatase"/>
</dbReference>
<evidence type="ECO:0000256" key="1">
    <source>
        <dbReference type="ARBA" id="ARBA00008779"/>
    </source>
</evidence>
<dbReference type="PANTHER" id="PTHR42693:SF53">
    <property type="entry name" value="ENDO-4-O-SULFATASE"/>
    <property type="match status" value="1"/>
</dbReference>
<accession>A0ABU3SWU4</accession>
<dbReference type="InterPro" id="IPR000917">
    <property type="entry name" value="Sulfatase_N"/>
</dbReference>
<keyword evidence="6" id="KW-1185">Reference proteome</keyword>
<dbReference type="Gene3D" id="3.40.720.10">
    <property type="entry name" value="Alkaline Phosphatase, subunit A"/>
    <property type="match status" value="1"/>
</dbReference>
<dbReference type="Pfam" id="PF00884">
    <property type="entry name" value="Sulfatase"/>
    <property type="match status" value="1"/>
</dbReference>
<dbReference type="PROSITE" id="PS51257">
    <property type="entry name" value="PROKAR_LIPOPROTEIN"/>
    <property type="match status" value="1"/>
</dbReference>
<protein>
    <submittedName>
        <fullName evidence="5">Sulfatase</fullName>
    </submittedName>
</protein>
<sequence length="532" mass="60403">MFRTIKKAGNSVFLITLSLSAALVLSSCANDNKPLTKPAHYASSEKPNIIFFFTDDQAYDTIRAFGNPDAVTPNIDKLANNGVVFSRHYNTTSICMASRASVMSGMYEYKNGTNFQHGPMAETIWQQSYPLLLKQAGYRTGFAGKFGFPVSNMSASELNKEEGKVAQHDFDFWAGGPGQTSYKTAQNESIKKYAQDYPHSSLAYGAVSVDFIRDAVKDNTPFAMSVFYKAPHRPVTPDRKFDDVYKNTEFRKLPNYGRDAGKHFSKHSQKGRQYPRFEEWGYSEAQTYQQALRKYHQLIHGIDQSIGMVLTELETLGIADNTVIIFASDNGYFNGSHGLGSKVLPYEEGARVPLIIYDPRNQQSGKMRTTTSLTAGVDISATILDFAGVSKPISWDGVSLVPILNDSNQRVRKTMPHIQVWGLEETRNLTVLDQRFKYIYWYYQDEQQDLVPTEELYDLANDPYELTNVVSDIRYASTLENMRAVYDQQINHWQQHSVKYNEYAEYGQLFDRHLSWPAKQQILNKKGIADQE</sequence>
<keyword evidence="2" id="KW-0378">Hydrolase</keyword>
<dbReference type="InterPro" id="IPR017850">
    <property type="entry name" value="Alkaline_phosphatase_core_sf"/>
</dbReference>
<reference evidence="5 6" key="1">
    <citation type="submission" date="2023-10" db="EMBL/GenBank/DDBJ databases">
        <title>Glaciecola aquimarina strain GGW-M5 nov., isolated from a coastal seawater.</title>
        <authorList>
            <person name="Bayburt H."/>
            <person name="Kim J.M."/>
            <person name="Choi B.J."/>
            <person name="Jeon C.O."/>
        </authorList>
    </citation>
    <scope>NUCLEOTIDE SEQUENCE [LARGE SCALE GENOMIC DNA]</scope>
    <source>
        <strain evidence="5 6">KCTC 32108</strain>
    </source>
</reference>
<name>A0ABU3SWU4_9ALTE</name>
<keyword evidence="3" id="KW-0732">Signal</keyword>
<gene>
    <name evidence="5" type="ORF">RS130_11365</name>
</gene>
<feature type="signal peptide" evidence="3">
    <location>
        <begin position="1"/>
        <end position="29"/>
    </location>
</feature>
<dbReference type="SUPFAM" id="SSF53649">
    <property type="entry name" value="Alkaline phosphatase-like"/>
    <property type="match status" value="1"/>
</dbReference>
<evidence type="ECO:0000259" key="4">
    <source>
        <dbReference type="Pfam" id="PF00884"/>
    </source>
</evidence>
<evidence type="ECO:0000256" key="3">
    <source>
        <dbReference type="SAM" id="SignalP"/>
    </source>
</evidence>
<feature type="chain" id="PRO_5045961253" evidence="3">
    <location>
        <begin position="30"/>
        <end position="532"/>
    </location>
</feature>
<feature type="domain" description="Sulfatase N-terminal" evidence="4">
    <location>
        <begin position="47"/>
        <end position="389"/>
    </location>
</feature>